<dbReference type="AlphaFoldDB" id="A0A8X6YPB1"/>
<dbReference type="EMBL" id="BMAV01020790">
    <property type="protein sequence ID" value="GFY74505.1"/>
    <property type="molecule type" value="Genomic_DNA"/>
</dbReference>
<proteinExistence type="predicted"/>
<accession>A0A8X6YPB1</accession>
<protein>
    <submittedName>
        <fullName evidence="1">Uncharacterized protein</fullName>
    </submittedName>
</protein>
<evidence type="ECO:0000313" key="2">
    <source>
        <dbReference type="Proteomes" id="UP000886998"/>
    </source>
</evidence>
<reference evidence="1" key="1">
    <citation type="submission" date="2020-08" db="EMBL/GenBank/DDBJ databases">
        <title>Multicomponent nature underlies the extraordinary mechanical properties of spider dragline silk.</title>
        <authorList>
            <person name="Kono N."/>
            <person name="Nakamura H."/>
            <person name="Mori M."/>
            <person name="Yoshida Y."/>
            <person name="Ohtoshi R."/>
            <person name="Malay A.D."/>
            <person name="Moran D.A.P."/>
            <person name="Tomita M."/>
            <person name="Numata K."/>
            <person name="Arakawa K."/>
        </authorList>
    </citation>
    <scope>NUCLEOTIDE SEQUENCE</scope>
</reference>
<gene>
    <name evidence="1" type="ORF">TNIN_309891</name>
</gene>
<name>A0A8X6YPB1_9ARAC</name>
<organism evidence="1 2">
    <name type="scientific">Trichonephila inaurata madagascariensis</name>
    <dbReference type="NCBI Taxonomy" id="2747483"/>
    <lineage>
        <taxon>Eukaryota</taxon>
        <taxon>Metazoa</taxon>
        <taxon>Ecdysozoa</taxon>
        <taxon>Arthropoda</taxon>
        <taxon>Chelicerata</taxon>
        <taxon>Arachnida</taxon>
        <taxon>Araneae</taxon>
        <taxon>Araneomorphae</taxon>
        <taxon>Entelegynae</taxon>
        <taxon>Araneoidea</taxon>
        <taxon>Nephilidae</taxon>
        <taxon>Trichonephila</taxon>
        <taxon>Trichonephila inaurata</taxon>
    </lineage>
</organism>
<keyword evidence="2" id="KW-1185">Reference proteome</keyword>
<evidence type="ECO:0000313" key="1">
    <source>
        <dbReference type="EMBL" id="GFY74505.1"/>
    </source>
</evidence>
<sequence>MTKHLEINFSTQYFEREFPGVLPVDVRRGRHRVAGGVPREGREIVVGEIPHRLRGGQGLLLLQGPPASSSLFRPRAPPAAPVSPTGHLILDAVLVLVVVMMPVVMLVELLLLDVHFVPVDEKKDGEYSRQFTHHETAHGQDETVTVLVAEHWPLEGGLWAQLVTHFRLEGRNVDHHASEDQ</sequence>
<comment type="caution">
    <text evidence="1">The sequence shown here is derived from an EMBL/GenBank/DDBJ whole genome shotgun (WGS) entry which is preliminary data.</text>
</comment>
<dbReference type="Proteomes" id="UP000886998">
    <property type="component" value="Unassembled WGS sequence"/>
</dbReference>